<dbReference type="AlphaFoldDB" id="A0A380ZV24"/>
<dbReference type="CDD" id="cd10929">
    <property type="entry name" value="CE4_u5"/>
    <property type="match status" value="1"/>
</dbReference>
<name>A0A380ZV24_9FLAO</name>
<reference evidence="2 3" key="1">
    <citation type="submission" date="2018-06" db="EMBL/GenBank/DDBJ databases">
        <authorList>
            <consortium name="Pathogen Informatics"/>
            <person name="Doyle S."/>
        </authorList>
    </citation>
    <scope>NUCLEOTIDE SEQUENCE [LARGE SCALE GENOMIC DNA]</scope>
    <source>
        <strain evidence="2 3">NCTC11661</strain>
    </source>
</reference>
<organism evidence="2 3">
    <name type="scientific">Bergeyella zoohelcum</name>
    <dbReference type="NCBI Taxonomy" id="1015"/>
    <lineage>
        <taxon>Bacteria</taxon>
        <taxon>Pseudomonadati</taxon>
        <taxon>Bacteroidota</taxon>
        <taxon>Flavobacteriia</taxon>
        <taxon>Flavobacteriales</taxon>
        <taxon>Weeksellaceae</taxon>
        <taxon>Bergeyella</taxon>
    </lineage>
</organism>
<dbReference type="SUPFAM" id="SSF88713">
    <property type="entry name" value="Glycoside hydrolase/deacetylase"/>
    <property type="match status" value="1"/>
</dbReference>
<proteinExistence type="predicted"/>
<dbReference type="InterPro" id="IPR011330">
    <property type="entry name" value="Glyco_hydro/deAcase_b/a-brl"/>
</dbReference>
<feature type="domain" description="NodB homology" evidence="1">
    <location>
        <begin position="36"/>
        <end position="181"/>
    </location>
</feature>
<sequence length="326" mass="38300">MKKGIFTISLDFELYWGIRDKKTVEEYGANVIGVWEVVPKLLALFSQYQIHATWATVGAMMSKNKEEYITYCPSVKPDYLDANLSPYHQFSQNLDKIDDRLVYGDQLVKMVSNYPYQEIGTHTFSHYYALEEGQNKESFISDIEAAKSIAESKSIKIETLIFPRHQLNEEYIAALPALGIHIIRGTESIWYHSAARGEDEGIVKRAVRFADYYFPMFSNHCQDLSEVKKGTIYQIRASRWFRPFNEKWKHLDFLKLKRIKSQMKYAAQKGKIFHLWFHPHDIGIHQKENFDQLIEIFEYYLFLQKKYGMISRNMVEIRDLVDGKGN</sequence>
<evidence type="ECO:0000259" key="1">
    <source>
        <dbReference type="Pfam" id="PF01522"/>
    </source>
</evidence>
<dbReference type="Pfam" id="PF01522">
    <property type="entry name" value="Polysacc_deac_1"/>
    <property type="match status" value="1"/>
</dbReference>
<accession>A0A380ZV24</accession>
<dbReference type="GO" id="GO:0016810">
    <property type="term" value="F:hydrolase activity, acting on carbon-nitrogen (but not peptide) bonds"/>
    <property type="evidence" value="ECO:0007669"/>
    <property type="project" value="InterPro"/>
</dbReference>
<dbReference type="Gene3D" id="3.20.20.370">
    <property type="entry name" value="Glycoside hydrolase/deacetylase"/>
    <property type="match status" value="1"/>
</dbReference>
<gene>
    <name evidence="2" type="ORF">NCTC11661_02324</name>
</gene>
<protein>
    <submittedName>
        <fullName evidence="2">Polysaccharide deacetylase</fullName>
    </submittedName>
</protein>
<dbReference type="GO" id="GO:0005975">
    <property type="term" value="P:carbohydrate metabolic process"/>
    <property type="evidence" value="ECO:0007669"/>
    <property type="project" value="InterPro"/>
</dbReference>
<dbReference type="EMBL" id="UFTJ01000005">
    <property type="protein sequence ID" value="SUV53177.1"/>
    <property type="molecule type" value="Genomic_DNA"/>
</dbReference>
<evidence type="ECO:0000313" key="3">
    <source>
        <dbReference type="Proteomes" id="UP000255515"/>
    </source>
</evidence>
<dbReference type="RefSeq" id="WP_002665322.1">
    <property type="nucleotide sequence ID" value="NZ_UFTJ01000005.1"/>
</dbReference>
<dbReference type="Proteomes" id="UP000255515">
    <property type="component" value="Unassembled WGS sequence"/>
</dbReference>
<evidence type="ECO:0000313" key="2">
    <source>
        <dbReference type="EMBL" id="SUV53177.1"/>
    </source>
</evidence>
<dbReference type="InterPro" id="IPR002509">
    <property type="entry name" value="NODB_dom"/>
</dbReference>